<reference evidence="3 4" key="1">
    <citation type="submission" date="2022-03" db="EMBL/GenBank/DDBJ databases">
        <title>Plant growth promoting endophytes with ACC deaminase activity.</title>
        <authorList>
            <person name="Charles T."/>
            <person name="Van Dyk A."/>
            <person name="Cheng J."/>
            <person name="Heil J."/>
        </authorList>
    </citation>
    <scope>NUCLEOTIDE SEQUENCE [LARGE SCALE GENOMIC DNA]</scope>
    <source>
        <strain evidence="3 4">8R6</strain>
    </source>
</reference>
<dbReference type="InterPro" id="IPR035901">
    <property type="entry name" value="GIY-YIG_endonuc_sf"/>
</dbReference>
<organism evidence="3 4">
    <name type="scientific">Pseudomonas migulae</name>
    <dbReference type="NCBI Taxonomy" id="78543"/>
    <lineage>
        <taxon>Bacteria</taxon>
        <taxon>Pseudomonadati</taxon>
        <taxon>Pseudomonadota</taxon>
        <taxon>Gammaproteobacteria</taxon>
        <taxon>Pseudomonadales</taxon>
        <taxon>Pseudomonadaceae</taxon>
        <taxon>Pseudomonas</taxon>
    </lineage>
</organism>
<dbReference type="RefSeq" id="WP_008026664.1">
    <property type="nucleotide sequence ID" value="NZ_CP093428.1"/>
</dbReference>
<dbReference type="CDD" id="cd10456">
    <property type="entry name" value="GIY-YIG_UPF0213"/>
    <property type="match status" value="1"/>
</dbReference>
<sequence>MNTPSEPAAIAAEPTLPASKPWFVYLVRAANGSLYCGISDDPVRRFATHQSGKGARFFLSSPAVALVYTEVCRDKSEALRQERLIKKLKKSAKECLVATFAAGLSI</sequence>
<dbReference type="PANTHER" id="PTHR34477:SF1">
    <property type="entry name" value="UPF0213 PROTEIN YHBQ"/>
    <property type="match status" value="1"/>
</dbReference>
<dbReference type="EMBL" id="CP093428">
    <property type="protein sequence ID" value="WGK89586.1"/>
    <property type="molecule type" value="Genomic_DNA"/>
</dbReference>
<dbReference type="PROSITE" id="PS50164">
    <property type="entry name" value="GIY_YIG"/>
    <property type="match status" value="1"/>
</dbReference>
<proteinExistence type="inferred from homology"/>
<dbReference type="SMART" id="SM00465">
    <property type="entry name" value="GIYc"/>
    <property type="match status" value="1"/>
</dbReference>
<gene>
    <name evidence="3" type="ORF">MOQ58_24135</name>
</gene>
<dbReference type="Pfam" id="PF01541">
    <property type="entry name" value="GIY-YIG"/>
    <property type="match status" value="1"/>
</dbReference>
<dbReference type="Gene3D" id="3.40.1440.10">
    <property type="entry name" value="GIY-YIG endonuclease"/>
    <property type="match status" value="1"/>
</dbReference>
<accession>A0ABY8MR05</accession>
<evidence type="ECO:0000259" key="2">
    <source>
        <dbReference type="PROSITE" id="PS50164"/>
    </source>
</evidence>
<name>A0ABY8MR05_9PSED</name>
<dbReference type="PANTHER" id="PTHR34477">
    <property type="entry name" value="UPF0213 PROTEIN YHBQ"/>
    <property type="match status" value="1"/>
</dbReference>
<feature type="domain" description="GIY-YIG" evidence="2">
    <location>
        <begin position="20"/>
        <end position="95"/>
    </location>
</feature>
<evidence type="ECO:0000313" key="3">
    <source>
        <dbReference type="EMBL" id="WGK89586.1"/>
    </source>
</evidence>
<dbReference type="Proteomes" id="UP001243713">
    <property type="component" value="Chromosome"/>
</dbReference>
<evidence type="ECO:0000256" key="1">
    <source>
        <dbReference type="ARBA" id="ARBA00007435"/>
    </source>
</evidence>
<keyword evidence="4" id="KW-1185">Reference proteome</keyword>
<dbReference type="InterPro" id="IPR000305">
    <property type="entry name" value="GIY-YIG_endonuc"/>
</dbReference>
<comment type="similarity">
    <text evidence="1">Belongs to the UPF0213 family.</text>
</comment>
<protein>
    <submittedName>
        <fullName evidence="3">GIY-YIG nuclease family protein</fullName>
    </submittedName>
</protein>
<evidence type="ECO:0000313" key="4">
    <source>
        <dbReference type="Proteomes" id="UP001243713"/>
    </source>
</evidence>
<dbReference type="InterPro" id="IPR050190">
    <property type="entry name" value="UPF0213_domain"/>
</dbReference>
<dbReference type="SUPFAM" id="SSF82771">
    <property type="entry name" value="GIY-YIG endonuclease"/>
    <property type="match status" value="1"/>
</dbReference>